<feature type="domain" description="DUF7730" evidence="2">
    <location>
        <begin position="117"/>
        <end position="250"/>
    </location>
</feature>
<dbReference type="Pfam" id="PF24864">
    <property type="entry name" value="DUF7730"/>
    <property type="match status" value="1"/>
</dbReference>
<feature type="region of interest" description="Disordered" evidence="1">
    <location>
        <begin position="1"/>
        <end position="43"/>
    </location>
</feature>
<keyword evidence="4" id="KW-1185">Reference proteome</keyword>
<organism evidence="3 4">
    <name type="scientific">Fusarium solani</name>
    <name type="common">Filamentous fungus</name>
    <dbReference type="NCBI Taxonomy" id="169388"/>
    <lineage>
        <taxon>Eukaryota</taxon>
        <taxon>Fungi</taxon>
        <taxon>Dikarya</taxon>
        <taxon>Ascomycota</taxon>
        <taxon>Pezizomycotina</taxon>
        <taxon>Sordariomycetes</taxon>
        <taxon>Hypocreomycetidae</taxon>
        <taxon>Hypocreales</taxon>
        <taxon>Nectriaceae</taxon>
        <taxon>Fusarium</taxon>
        <taxon>Fusarium solani species complex</taxon>
    </lineage>
</organism>
<sequence length="277" mass="32034">MDFLRRLLGRRDDSDSTSSPSTSTAKSYEYAGPKLPQKPLTPREIEEMHAKLFPEKHQPVVSEPLKPLFDPETGKPLFPVSLEDKFSGVQTDQPQSLLFRLPPEQAEKMNEFKWWPKRGLLNVPMVCRASISCLYSQNTFCVGFGSEGTKAPLISIDTLLPSQHSASIRHIEASWHFTRGYSQYYDTWRDFCAKMLQLPSLRTLKIVMWTSGERRAQFKGLEKDTLAPLQQLKHLEDFRIFLPWPQYDGTLWKDAPFKVSRRFKDRSTYGVSIPQWC</sequence>
<protein>
    <recommendedName>
        <fullName evidence="2">DUF7730 domain-containing protein</fullName>
    </recommendedName>
</protein>
<evidence type="ECO:0000313" key="3">
    <source>
        <dbReference type="EMBL" id="KAH7227244.1"/>
    </source>
</evidence>
<dbReference type="InterPro" id="IPR056632">
    <property type="entry name" value="DUF7730"/>
</dbReference>
<reference evidence="3" key="1">
    <citation type="journal article" date="2021" name="Nat. Commun.">
        <title>Genetic determinants of endophytism in the Arabidopsis root mycobiome.</title>
        <authorList>
            <person name="Mesny F."/>
            <person name="Miyauchi S."/>
            <person name="Thiergart T."/>
            <person name="Pickel B."/>
            <person name="Atanasova L."/>
            <person name="Karlsson M."/>
            <person name="Huettel B."/>
            <person name="Barry K.W."/>
            <person name="Haridas S."/>
            <person name="Chen C."/>
            <person name="Bauer D."/>
            <person name="Andreopoulos W."/>
            <person name="Pangilinan J."/>
            <person name="LaButti K."/>
            <person name="Riley R."/>
            <person name="Lipzen A."/>
            <person name="Clum A."/>
            <person name="Drula E."/>
            <person name="Henrissat B."/>
            <person name="Kohler A."/>
            <person name="Grigoriev I.V."/>
            <person name="Martin F.M."/>
            <person name="Hacquard S."/>
        </authorList>
    </citation>
    <scope>NUCLEOTIDE SEQUENCE</scope>
    <source>
        <strain evidence="3">FSSC 5 MPI-SDFR-AT-0091</strain>
    </source>
</reference>
<evidence type="ECO:0000256" key="1">
    <source>
        <dbReference type="SAM" id="MobiDB-lite"/>
    </source>
</evidence>
<gene>
    <name evidence="3" type="ORF">B0J15DRAFT_539717</name>
</gene>
<proteinExistence type="predicted"/>
<dbReference type="AlphaFoldDB" id="A0A9P9JQQ9"/>
<accession>A0A9P9JQQ9</accession>
<evidence type="ECO:0000313" key="4">
    <source>
        <dbReference type="Proteomes" id="UP000736672"/>
    </source>
</evidence>
<dbReference type="Proteomes" id="UP000736672">
    <property type="component" value="Unassembled WGS sequence"/>
</dbReference>
<name>A0A9P9JQQ9_FUSSL</name>
<evidence type="ECO:0000259" key="2">
    <source>
        <dbReference type="Pfam" id="PF24864"/>
    </source>
</evidence>
<comment type="caution">
    <text evidence="3">The sequence shown here is derived from an EMBL/GenBank/DDBJ whole genome shotgun (WGS) entry which is preliminary data.</text>
</comment>
<dbReference type="EMBL" id="JAGTJS010000047">
    <property type="protein sequence ID" value="KAH7227244.1"/>
    <property type="molecule type" value="Genomic_DNA"/>
</dbReference>
<dbReference type="OrthoDB" id="10249045at2759"/>